<dbReference type="InterPro" id="IPR006674">
    <property type="entry name" value="HD_domain"/>
</dbReference>
<name>A0A4R2QF51_9PSEU</name>
<dbReference type="EMBL" id="SLXQ01000012">
    <property type="protein sequence ID" value="TCP47299.1"/>
    <property type="molecule type" value="Genomic_DNA"/>
</dbReference>
<protein>
    <submittedName>
        <fullName evidence="2">Putative nucleotidyltransferase with HDIG domain</fullName>
    </submittedName>
</protein>
<keyword evidence="2" id="KW-0808">Transferase</keyword>
<dbReference type="AlphaFoldDB" id="A0A4R2QF51"/>
<dbReference type="SUPFAM" id="SSF109604">
    <property type="entry name" value="HD-domain/PDEase-like"/>
    <property type="match status" value="1"/>
</dbReference>
<dbReference type="Proteomes" id="UP000294911">
    <property type="component" value="Unassembled WGS sequence"/>
</dbReference>
<evidence type="ECO:0000259" key="1">
    <source>
        <dbReference type="SMART" id="SM00471"/>
    </source>
</evidence>
<proteinExistence type="predicted"/>
<evidence type="ECO:0000313" key="3">
    <source>
        <dbReference type="Proteomes" id="UP000294911"/>
    </source>
</evidence>
<evidence type="ECO:0000313" key="2">
    <source>
        <dbReference type="EMBL" id="TCP47299.1"/>
    </source>
</evidence>
<feature type="domain" description="HD/PDEase" evidence="1">
    <location>
        <begin position="18"/>
        <end position="127"/>
    </location>
</feature>
<dbReference type="Gene3D" id="1.10.3210.10">
    <property type="entry name" value="Hypothetical protein af1432"/>
    <property type="match status" value="1"/>
</dbReference>
<comment type="caution">
    <text evidence="2">The sequence shown here is derived from an EMBL/GenBank/DDBJ whole genome shotgun (WGS) entry which is preliminary data.</text>
</comment>
<dbReference type="InterPro" id="IPR006675">
    <property type="entry name" value="HDIG_dom"/>
</dbReference>
<dbReference type="SMART" id="SM00471">
    <property type="entry name" value="HDc"/>
    <property type="match status" value="1"/>
</dbReference>
<dbReference type="Pfam" id="PF01966">
    <property type="entry name" value="HD"/>
    <property type="match status" value="1"/>
</dbReference>
<dbReference type="GO" id="GO:0016740">
    <property type="term" value="F:transferase activity"/>
    <property type="evidence" value="ECO:0007669"/>
    <property type="project" value="UniProtKB-KW"/>
</dbReference>
<sequence>MSLVSWAFETSAEKLAEVLPRRWNHVQGVARKARSIGDIAGSDAELLESAAILHDIGYAPDLVDTGFHPVDGASYLAKVGAPERLIHLVAHHTYAVHEAELRGLQDEMAFFIDERGSIRDALWYCDITTSPDGEPVHAEDRIEEVKARYGEGHLVTTFITGAAPELLAAVERTKRRIEAISLSLETREQT</sequence>
<organism evidence="2 3">
    <name type="scientific">Tamaricihabitans halophyticus</name>
    <dbReference type="NCBI Taxonomy" id="1262583"/>
    <lineage>
        <taxon>Bacteria</taxon>
        <taxon>Bacillati</taxon>
        <taxon>Actinomycetota</taxon>
        <taxon>Actinomycetes</taxon>
        <taxon>Pseudonocardiales</taxon>
        <taxon>Pseudonocardiaceae</taxon>
        <taxon>Tamaricihabitans</taxon>
    </lineage>
</organism>
<dbReference type="RefSeq" id="WP_132879247.1">
    <property type="nucleotide sequence ID" value="NZ_SLXQ01000012.1"/>
</dbReference>
<dbReference type="NCBIfam" id="TIGR00277">
    <property type="entry name" value="HDIG"/>
    <property type="match status" value="1"/>
</dbReference>
<keyword evidence="3" id="KW-1185">Reference proteome</keyword>
<gene>
    <name evidence="2" type="ORF">EV191_11295</name>
</gene>
<dbReference type="OrthoDB" id="2989229at2"/>
<accession>A0A4R2QF51</accession>
<dbReference type="CDD" id="cd00077">
    <property type="entry name" value="HDc"/>
    <property type="match status" value="1"/>
</dbReference>
<dbReference type="InterPro" id="IPR003607">
    <property type="entry name" value="HD/PDEase_dom"/>
</dbReference>
<reference evidence="2 3" key="1">
    <citation type="submission" date="2019-03" db="EMBL/GenBank/DDBJ databases">
        <title>Genomic Encyclopedia of Type Strains, Phase IV (KMG-IV): sequencing the most valuable type-strain genomes for metagenomic binning, comparative biology and taxonomic classification.</title>
        <authorList>
            <person name="Goeker M."/>
        </authorList>
    </citation>
    <scope>NUCLEOTIDE SEQUENCE [LARGE SCALE GENOMIC DNA]</scope>
    <source>
        <strain evidence="2 3">DSM 45765</strain>
    </source>
</reference>